<dbReference type="EMBL" id="BMFV01000031">
    <property type="protein sequence ID" value="GGH86254.1"/>
    <property type="molecule type" value="Genomic_DNA"/>
</dbReference>
<keyword evidence="3" id="KW-1185">Reference proteome</keyword>
<dbReference type="PIRSF" id="PIRSF021290">
    <property type="entry name" value="DUF1273"/>
    <property type="match status" value="1"/>
</dbReference>
<comment type="caution">
    <text evidence="2">The sequence shown here is derived from an EMBL/GenBank/DDBJ whole genome shotgun (WGS) entry which is preliminary data.</text>
</comment>
<gene>
    <name evidence="2" type="ORF">GCM10007096_33540</name>
</gene>
<dbReference type="InterPro" id="IPR010697">
    <property type="entry name" value="YspA"/>
</dbReference>
<dbReference type="Gene3D" id="3.40.50.450">
    <property type="match status" value="1"/>
</dbReference>
<dbReference type="RefSeq" id="WP_188498541.1">
    <property type="nucleotide sequence ID" value="NZ_BMFV01000031.1"/>
</dbReference>
<dbReference type="NCBIfam" id="NF010181">
    <property type="entry name" value="PRK13660.1"/>
    <property type="match status" value="1"/>
</dbReference>
<dbReference type="Proteomes" id="UP000656813">
    <property type="component" value="Unassembled WGS sequence"/>
</dbReference>
<reference evidence="2" key="1">
    <citation type="journal article" date="2014" name="Int. J. Syst. Evol. Microbiol.">
        <title>Complete genome sequence of Corynebacterium casei LMG S-19264T (=DSM 44701T), isolated from a smear-ripened cheese.</title>
        <authorList>
            <consortium name="US DOE Joint Genome Institute (JGI-PGF)"/>
            <person name="Walter F."/>
            <person name="Albersmeier A."/>
            <person name="Kalinowski J."/>
            <person name="Ruckert C."/>
        </authorList>
    </citation>
    <scope>NUCLEOTIDE SEQUENCE</scope>
    <source>
        <strain evidence="2">CGMCC 1.12777</strain>
    </source>
</reference>
<accession>A0A8J2ZY64</accession>
<evidence type="ECO:0000256" key="1">
    <source>
        <dbReference type="HAMAP-Rule" id="MF_01575"/>
    </source>
</evidence>
<dbReference type="SUPFAM" id="SSF102405">
    <property type="entry name" value="MCP/YpsA-like"/>
    <property type="match status" value="1"/>
</dbReference>
<dbReference type="AlphaFoldDB" id="A0A8J2ZY64"/>
<evidence type="ECO:0000313" key="2">
    <source>
        <dbReference type="EMBL" id="GGH86254.1"/>
    </source>
</evidence>
<name>A0A8J2ZY64_9BACL</name>
<proteinExistence type="inferred from homology"/>
<evidence type="ECO:0000313" key="3">
    <source>
        <dbReference type="Proteomes" id="UP000656813"/>
    </source>
</evidence>
<sequence>MVNVLAITGYKPHELGIFNDDHPGLKVIKHALRNQLLSFINEGTEWFLTSGQPGVELWASELVLELRDDYPQVQLCILTPFLEQEARWPDPAKEKYQMILSEADFVESITKRPYENPGQLRLKNDFIIQKSDGLLVLYDEETPGSPSYYLTPAKQKQMTGDYPIIYVNRYDLEAASQDLIESDPRYWSQ</sequence>
<organism evidence="2 3">
    <name type="scientific">Pullulanibacillus pueri</name>
    <dbReference type="NCBI Taxonomy" id="1437324"/>
    <lineage>
        <taxon>Bacteria</taxon>
        <taxon>Bacillati</taxon>
        <taxon>Bacillota</taxon>
        <taxon>Bacilli</taxon>
        <taxon>Bacillales</taxon>
        <taxon>Sporolactobacillaceae</taxon>
        <taxon>Pullulanibacillus</taxon>
    </lineage>
</organism>
<dbReference type="HAMAP" id="MF_01575">
    <property type="entry name" value="UPF0398"/>
    <property type="match status" value="1"/>
</dbReference>
<dbReference type="PANTHER" id="PTHR38440">
    <property type="entry name" value="UPF0398 PROTEIN YPSA"/>
    <property type="match status" value="1"/>
</dbReference>
<comment type="similarity">
    <text evidence="1">Belongs to the UPF0398 family.</text>
</comment>
<dbReference type="PANTHER" id="PTHR38440:SF1">
    <property type="entry name" value="UPF0398 PROTEIN SPR0331"/>
    <property type="match status" value="1"/>
</dbReference>
<reference evidence="2" key="2">
    <citation type="submission" date="2020-09" db="EMBL/GenBank/DDBJ databases">
        <authorList>
            <person name="Sun Q."/>
            <person name="Zhou Y."/>
        </authorList>
    </citation>
    <scope>NUCLEOTIDE SEQUENCE</scope>
    <source>
        <strain evidence="2">CGMCC 1.12777</strain>
    </source>
</reference>
<dbReference type="Pfam" id="PF06908">
    <property type="entry name" value="YpsA"/>
    <property type="match status" value="1"/>
</dbReference>
<protein>
    <recommendedName>
        <fullName evidence="1">UPF0398 protein GCM10007096_33540</fullName>
    </recommendedName>
</protein>